<protein>
    <submittedName>
        <fullName evidence="1">Uncharacterized protein</fullName>
    </submittedName>
</protein>
<accession>A0A1H6D1X4</accession>
<evidence type="ECO:0000313" key="1">
    <source>
        <dbReference type="EMBL" id="SEG79240.1"/>
    </source>
</evidence>
<dbReference type="RefSeq" id="WP_146088329.1">
    <property type="nucleotide sequence ID" value="NZ_FNVU01000011.1"/>
</dbReference>
<gene>
    <name evidence="1" type="ORF">SAMN05216223_111119</name>
</gene>
<proteinExistence type="predicted"/>
<organism evidence="1 2">
    <name type="scientific">Actinacidiphila yanglinensis</name>
    <dbReference type="NCBI Taxonomy" id="310779"/>
    <lineage>
        <taxon>Bacteria</taxon>
        <taxon>Bacillati</taxon>
        <taxon>Actinomycetota</taxon>
        <taxon>Actinomycetes</taxon>
        <taxon>Kitasatosporales</taxon>
        <taxon>Streptomycetaceae</taxon>
        <taxon>Actinacidiphila</taxon>
    </lineage>
</organism>
<name>A0A1H6D1X4_9ACTN</name>
<evidence type="ECO:0000313" key="2">
    <source>
        <dbReference type="Proteomes" id="UP000236754"/>
    </source>
</evidence>
<dbReference type="Proteomes" id="UP000236754">
    <property type="component" value="Unassembled WGS sequence"/>
</dbReference>
<sequence>MKRYVIHGREGLDLGPAPGPIAFGQRRAEVTALLGDDPAVFRMEGRLRDYFHRWSLNLSYDDAERLEFVAVELGPEVHYRGVPLLGPPYEDVHAELTALGLHGVEGKAGIAFNDLGFAVLGAPDDPLVHTWGVEIYPPGTELDLDDY</sequence>
<keyword evidence="2" id="KW-1185">Reference proteome</keyword>
<dbReference type="EMBL" id="FNVU01000011">
    <property type="protein sequence ID" value="SEG79240.1"/>
    <property type="molecule type" value="Genomic_DNA"/>
</dbReference>
<dbReference type="AlphaFoldDB" id="A0A1H6D1X4"/>
<reference evidence="1 2" key="1">
    <citation type="submission" date="2016-10" db="EMBL/GenBank/DDBJ databases">
        <authorList>
            <person name="de Groot N.N."/>
        </authorList>
    </citation>
    <scope>NUCLEOTIDE SEQUENCE [LARGE SCALE GENOMIC DNA]</scope>
    <source>
        <strain evidence="1 2">CGMCC 4.2023</strain>
    </source>
</reference>
<dbReference type="OrthoDB" id="3529221at2"/>